<proteinExistence type="predicted"/>
<evidence type="ECO:0000313" key="7">
    <source>
        <dbReference type="EMBL" id="KAG8441602.1"/>
    </source>
</evidence>
<dbReference type="InterPro" id="IPR047405">
    <property type="entry name" value="Tudor_PHF20L1"/>
</dbReference>
<name>A0A8T2JB68_9PIPI</name>
<dbReference type="InterPro" id="IPR002999">
    <property type="entry name" value="Tudor"/>
</dbReference>
<dbReference type="FunFam" id="2.30.30.140:FF:000049">
    <property type="entry name" value="PHD finger protein 20 (Predicted)"/>
    <property type="match status" value="1"/>
</dbReference>
<feature type="domain" description="Tudor" evidence="5">
    <location>
        <begin position="85"/>
        <end position="141"/>
    </location>
</feature>
<dbReference type="InterPro" id="IPR040477">
    <property type="entry name" value="KDM4-like_Tudor"/>
</dbReference>
<dbReference type="GO" id="GO:0006357">
    <property type="term" value="P:regulation of transcription by RNA polymerase II"/>
    <property type="evidence" value="ECO:0007669"/>
    <property type="project" value="TreeGrafter"/>
</dbReference>
<feature type="domain" description="Agenet" evidence="6">
    <location>
        <begin position="11"/>
        <end position="71"/>
    </location>
</feature>
<dbReference type="Proteomes" id="UP000812440">
    <property type="component" value="Chromosome 6"/>
</dbReference>
<sequence>MKKNPPSRPGITFEVGARLEAQDYLQKWYTSKIEKIDYEEGKVLIHFERWSSRYDEWILWDSSRIRPLERPALRKEGLKDEEENIDFNEGEEVLARWTDCRYYPAKIEAINKEGTYTVQFYDGVIRCLKKMHIKSMPEDAKGQDWIALVKVAAAAAEAKNKAVNKPRTSVNSNKDKEDRKWFKGTPKKEEPITCIFFKEEEEPTSSSNLEISVQDPSEVCIPSQDSKISLKRKLNQTSSFQAKRARLNKITGLLASKAVGLEDAEKKDQVCENAPRLEEV</sequence>
<evidence type="ECO:0000256" key="1">
    <source>
        <dbReference type="ARBA" id="ARBA00004123"/>
    </source>
</evidence>
<reference evidence="7" key="1">
    <citation type="thesis" date="2020" institute="ProQuest LLC" country="789 East Eisenhower Parkway, Ann Arbor, MI, USA">
        <title>Comparative Genomics and Chromosome Evolution.</title>
        <authorList>
            <person name="Mudd A.B."/>
        </authorList>
    </citation>
    <scope>NUCLEOTIDE SEQUENCE</scope>
    <source>
        <strain evidence="7">Female2</strain>
        <tissue evidence="7">Blood</tissue>
    </source>
</reference>
<keyword evidence="8" id="KW-1185">Reference proteome</keyword>
<accession>A0A8T2JB68</accession>
<dbReference type="EMBL" id="JAACNH010000005">
    <property type="protein sequence ID" value="KAG8441602.1"/>
    <property type="molecule type" value="Genomic_DNA"/>
</dbReference>
<dbReference type="OrthoDB" id="161570at2759"/>
<keyword evidence="4" id="KW-0539">Nucleus</keyword>
<feature type="domain" description="Tudor" evidence="5">
    <location>
        <begin position="11"/>
        <end position="71"/>
    </location>
</feature>
<dbReference type="SUPFAM" id="SSF63748">
    <property type="entry name" value="Tudor/PWWP/MBT"/>
    <property type="match status" value="2"/>
</dbReference>
<dbReference type="InterPro" id="IPR014002">
    <property type="entry name" value="Agenet_dom_plant"/>
</dbReference>
<evidence type="ECO:0000256" key="3">
    <source>
        <dbReference type="ARBA" id="ARBA00022737"/>
    </source>
</evidence>
<dbReference type="Gene3D" id="2.30.30.140">
    <property type="match status" value="2"/>
</dbReference>
<protein>
    <recommendedName>
        <fullName evidence="2">PHD finger protein 20-like protein 1</fullName>
    </recommendedName>
</protein>
<dbReference type="CDD" id="cd20104">
    <property type="entry name" value="MBT_PHF20L1-like"/>
    <property type="match status" value="1"/>
</dbReference>
<evidence type="ECO:0000259" key="5">
    <source>
        <dbReference type="SMART" id="SM00333"/>
    </source>
</evidence>
<gene>
    <name evidence="7" type="ORF">GDO86_010693</name>
</gene>
<organism evidence="7 8">
    <name type="scientific">Hymenochirus boettgeri</name>
    <name type="common">Congo dwarf clawed frog</name>
    <dbReference type="NCBI Taxonomy" id="247094"/>
    <lineage>
        <taxon>Eukaryota</taxon>
        <taxon>Metazoa</taxon>
        <taxon>Chordata</taxon>
        <taxon>Craniata</taxon>
        <taxon>Vertebrata</taxon>
        <taxon>Euteleostomi</taxon>
        <taxon>Amphibia</taxon>
        <taxon>Batrachia</taxon>
        <taxon>Anura</taxon>
        <taxon>Pipoidea</taxon>
        <taxon>Pipidae</taxon>
        <taxon>Pipinae</taxon>
        <taxon>Hymenochirus</taxon>
    </lineage>
</organism>
<dbReference type="InterPro" id="IPR043449">
    <property type="entry name" value="PHF20-like"/>
</dbReference>
<feature type="domain" description="Agenet" evidence="6">
    <location>
        <begin position="85"/>
        <end position="141"/>
    </location>
</feature>
<dbReference type="GO" id="GO:0044545">
    <property type="term" value="C:NSL complex"/>
    <property type="evidence" value="ECO:0007669"/>
    <property type="project" value="TreeGrafter"/>
</dbReference>
<evidence type="ECO:0000259" key="6">
    <source>
        <dbReference type="SMART" id="SM00743"/>
    </source>
</evidence>
<dbReference type="SMART" id="SM00743">
    <property type="entry name" value="Agenet"/>
    <property type="match status" value="2"/>
</dbReference>
<dbReference type="AlphaFoldDB" id="A0A8T2JB68"/>
<evidence type="ECO:0000256" key="4">
    <source>
        <dbReference type="ARBA" id="ARBA00023242"/>
    </source>
</evidence>
<dbReference type="Pfam" id="PF18104">
    <property type="entry name" value="Tudor_2"/>
    <property type="match status" value="1"/>
</dbReference>
<dbReference type="PANTHER" id="PTHR15856:SF26">
    <property type="entry name" value="PHD FINGER PROTEIN 20-LIKE PROTEIN 1"/>
    <property type="match status" value="1"/>
</dbReference>
<dbReference type="PANTHER" id="PTHR15856">
    <property type="entry name" value="PHD FINGER PROTEIN 20-RELATED"/>
    <property type="match status" value="1"/>
</dbReference>
<comment type="caution">
    <text evidence="7">The sequence shown here is derived from an EMBL/GenBank/DDBJ whole genome shotgun (WGS) entry which is preliminary data.</text>
</comment>
<dbReference type="CDD" id="cd20454">
    <property type="entry name" value="Tudor_PHF20L1"/>
    <property type="match status" value="1"/>
</dbReference>
<keyword evidence="3" id="KW-0677">Repeat</keyword>
<evidence type="ECO:0000256" key="2">
    <source>
        <dbReference type="ARBA" id="ARBA00014842"/>
    </source>
</evidence>
<dbReference type="SMART" id="SM00333">
    <property type="entry name" value="TUDOR"/>
    <property type="match status" value="2"/>
</dbReference>
<evidence type="ECO:0000313" key="8">
    <source>
        <dbReference type="Proteomes" id="UP000812440"/>
    </source>
</evidence>
<comment type="subcellular location">
    <subcellularLocation>
        <location evidence="1">Nucleus</location>
    </subcellularLocation>
</comment>
<dbReference type="GO" id="GO:0005654">
    <property type="term" value="C:nucleoplasm"/>
    <property type="evidence" value="ECO:0007669"/>
    <property type="project" value="UniProtKB-ARBA"/>
</dbReference>